<evidence type="ECO:0000256" key="4">
    <source>
        <dbReference type="ARBA" id="ARBA00022741"/>
    </source>
</evidence>
<keyword evidence="7" id="KW-0902">Two-component regulatory system</keyword>
<protein>
    <recommendedName>
        <fullName evidence="2">histidine kinase</fullName>
        <ecNumber evidence="2">2.7.13.3</ecNumber>
    </recommendedName>
</protein>
<dbReference type="PANTHER" id="PTHR43065">
    <property type="entry name" value="SENSOR HISTIDINE KINASE"/>
    <property type="match status" value="1"/>
</dbReference>
<evidence type="ECO:0000256" key="5">
    <source>
        <dbReference type="ARBA" id="ARBA00022777"/>
    </source>
</evidence>
<evidence type="ECO:0000259" key="8">
    <source>
        <dbReference type="PROSITE" id="PS50109"/>
    </source>
</evidence>
<gene>
    <name evidence="9" type="ORF">VU01_10622</name>
</gene>
<dbReference type="InterPro" id="IPR036890">
    <property type="entry name" value="HATPase_C_sf"/>
</dbReference>
<keyword evidence="4" id="KW-0547">Nucleotide-binding</keyword>
<feature type="domain" description="Histidine kinase" evidence="8">
    <location>
        <begin position="374"/>
        <end position="633"/>
    </location>
</feature>
<keyword evidence="5" id="KW-0418">Kinase</keyword>
<comment type="caution">
    <text evidence="9">The sequence shown here is derived from an EMBL/GenBank/DDBJ whole genome shotgun (WGS) entry which is preliminary data.</text>
</comment>
<dbReference type="Pfam" id="PF07796">
    <property type="entry name" value="DUF1638"/>
    <property type="match status" value="1"/>
</dbReference>
<dbReference type="SMART" id="SM00387">
    <property type="entry name" value="HATPase_c"/>
    <property type="match status" value="1"/>
</dbReference>
<organism evidence="9 10">
    <name type="scientific">Candidatus Electrothrix marina</name>
    <dbReference type="NCBI Taxonomy" id="1859130"/>
    <lineage>
        <taxon>Bacteria</taxon>
        <taxon>Pseudomonadati</taxon>
        <taxon>Thermodesulfobacteriota</taxon>
        <taxon>Desulfobulbia</taxon>
        <taxon>Desulfobulbales</taxon>
        <taxon>Desulfobulbaceae</taxon>
        <taxon>Candidatus Electrothrix</taxon>
    </lineage>
</organism>
<evidence type="ECO:0000256" key="7">
    <source>
        <dbReference type="ARBA" id="ARBA00023012"/>
    </source>
</evidence>
<dbReference type="GO" id="GO:0000160">
    <property type="term" value="P:phosphorelay signal transduction system"/>
    <property type="evidence" value="ECO:0007669"/>
    <property type="project" value="UniProtKB-KW"/>
</dbReference>
<evidence type="ECO:0000256" key="2">
    <source>
        <dbReference type="ARBA" id="ARBA00012438"/>
    </source>
</evidence>
<comment type="catalytic activity">
    <reaction evidence="1">
        <text>ATP + protein L-histidine = ADP + protein N-phospho-L-histidine.</text>
        <dbReference type="EC" id="2.7.13.3"/>
    </reaction>
</comment>
<evidence type="ECO:0000256" key="1">
    <source>
        <dbReference type="ARBA" id="ARBA00000085"/>
    </source>
</evidence>
<dbReference type="PROSITE" id="PS50109">
    <property type="entry name" value="HIS_KIN"/>
    <property type="match status" value="1"/>
</dbReference>
<keyword evidence="10" id="KW-1185">Reference proteome</keyword>
<accession>A0A444JFQ1</accession>
<dbReference type="Pfam" id="PF02518">
    <property type="entry name" value="HATPase_c"/>
    <property type="match status" value="1"/>
</dbReference>
<dbReference type="Proteomes" id="UP000288892">
    <property type="component" value="Unassembled WGS sequence"/>
</dbReference>
<dbReference type="PANTHER" id="PTHR43065:SF46">
    <property type="entry name" value="C4-DICARBOXYLATE TRANSPORT SENSOR PROTEIN DCTB"/>
    <property type="match status" value="1"/>
</dbReference>
<evidence type="ECO:0000313" key="9">
    <source>
        <dbReference type="EMBL" id="RWX51919.1"/>
    </source>
</evidence>
<dbReference type="PRINTS" id="PR00344">
    <property type="entry name" value="BCTRLSENSOR"/>
</dbReference>
<evidence type="ECO:0000256" key="6">
    <source>
        <dbReference type="ARBA" id="ARBA00022840"/>
    </source>
</evidence>
<dbReference type="Gene3D" id="3.30.565.10">
    <property type="entry name" value="Histidine kinase-like ATPase, C-terminal domain"/>
    <property type="match status" value="1"/>
</dbReference>
<evidence type="ECO:0000256" key="3">
    <source>
        <dbReference type="ARBA" id="ARBA00022679"/>
    </source>
</evidence>
<proteinExistence type="predicted"/>
<dbReference type="GO" id="GO:0005524">
    <property type="term" value="F:ATP binding"/>
    <property type="evidence" value="ECO:0007669"/>
    <property type="project" value="UniProtKB-KW"/>
</dbReference>
<keyword evidence="6" id="KW-0067">ATP-binding</keyword>
<sequence>MGALPGLLPNRTGRRNLKPACCFIVCENFFPEIEAAVQRQGLTDAEVRSFPSHCSSAPIKWSELVDIVRSSWADTVVIFGSYCLRELAAPPDEFSRCRIHRKEQCHHLLCSSTLVDALQRNGTYLLSPGWLSYWRRHIAIWGFDRPTAIEFFGGSLQKLLLLDTGTDPESERHLADFGGFLQLPAETLPIGLEFLGLSLSHIMADYQQQKLTRQKQEIERQAAESAMTLDLIRMVTRVKSRSEVVSAILELFTMLFDPKKIYFIPVSKAEVDFDRAPGLTAEEQLQAEQFYAGQERYLLLNKEQGSFFLRIGGRERASALLLISQVAYPLYINQYINTALAVSEVCALSIKHVRTLRELVRTSHLAGKAEVATEVLHNVGNTLNSISVSSEQIREIVQQSSSTSLPDVVRLIQDHEDDQESFFTHDPRGKRLPSYFARLSEKMTEERESLLAETTRQLHHIRRVAEIIRAQQDTAKLIDFTEQVNLTSLLEESLELFQGELDEQRITVERHYGFQQSICSEPHKILQVVNNLIRNAVDAFDGISAEEKKISLSTYPTADRDEVVVEISDNGKGMRQNILQQAFTFGFTTKKGGHGFGLHNSANLAAEMGGSLTGESAGPEQGARFIMRLPVTATGGTE</sequence>
<evidence type="ECO:0000313" key="10">
    <source>
        <dbReference type="Proteomes" id="UP000288892"/>
    </source>
</evidence>
<dbReference type="InterPro" id="IPR004358">
    <property type="entry name" value="Sig_transdc_His_kin-like_C"/>
</dbReference>
<dbReference type="InterPro" id="IPR012437">
    <property type="entry name" value="DUF1638"/>
</dbReference>
<keyword evidence="3" id="KW-0808">Transferase</keyword>
<dbReference type="AlphaFoldDB" id="A0A444JFQ1"/>
<dbReference type="InterPro" id="IPR003594">
    <property type="entry name" value="HATPase_dom"/>
</dbReference>
<name>A0A444JFQ1_9BACT</name>
<dbReference type="SUPFAM" id="SSF55874">
    <property type="entry name" value="ATPase domain of HSP90 chaperone/DNA topoisomerase II/histidine kinase"/>
    <property type="match status" value="1"/>
</dbReference>
<dbReference type="EC" id="2.7.13.3" evidence="2"/>
<dbReference type="EMBL" id="MTKS01000062">
    <property type="protein sequence ID" value="RWX51919.1"/>
    <property type="molecule type" value="Genomic_DNA"/>
</dbReference>
<reference evidence="9 10" key="1">
    <citation type="submission" date="2017-01" db="EMBL/GenBank/DDBJ databases">
        <title>The cable genome- insights into the physiology and evolution of filamentous bacteria capable of sulfide oxidation via long distance electron transfer.</title>
        <authorList>
            <person name="Schreiber L."/>
            <person name="Bjerg J.T."/>
            <person name="Boggild A."/>
            <person name="Van De Vossenberg J."/>
            <person name="Meysman F."/>
            <person name="Nielsen L.P."/>
            <person name="Schramm A."/>
            <person name="Kjeldsen K.U."/>
        </authorList>
    </citation>
    <scope>NUCLEOTIDE SEQUENCE [LARGE SCALE GENOMIC DNA]</scope>
    <source>
        <strain evidence="9">A5</strain>
    </source>
</reference>
<dbReference type="GO" id="GO:0004673">
    <property type="term" value="F:protein histidine kinase activity"/>
    <property type="evidence" value="ECO:0007669"/>
    <property type="project" value="UniProtKB-EC"/>
</dbReference>
<dbReference type="InterPro" id="IPR005467">
    <property type="entry name" value="His_kinase_dom"/>
</dbReference>